<organism evidence="2 3">
    <name type="scientific">Hymenobacter telluris</name>
    <dbReference type="NCBI Taxonomy" id="2816474"/>
    <lineage>
        <taxon>Bacteria</taxon>
        <taxon>Pseudomonadati</taxon>
        <taxon>Bacteroidota</taxon>
        <taxon>Cytophagia</taxon>
        <taxon>Cytophagales</taxon>
        <taxon>Hymenobacteraceae</taxon>
        <taxon>Hymenobacter</taxon>
    </lineage>
</organism>
<proteinExistence type="predicted"/>
<comment type="caution">
    <text evidence="2">The sequence shown here is derived from an EMBL/GenBank/DDBJ whole genome shotgun (WGS) entry which is preliminary data.</text>
</comment>
<protein>
    <recommendedName>
        <fullName evidence="4">DUF5683 domain-containing protein</fullName>
    </recommendedName>
</protein>
<dbReference type="EMBL" id="JAFLQZ010000002">
    <property type="protein sequence ID" value="MBO0357119.1"/>
    <property type="molecule type" value="Genomic_DNA"/>
</dbReference>
<evidence type="ECO:0008006" key="4">
    <source>
        <dbReference type="Google" id="ProtNLM"/>
    </source>
</evidence>
<gene>
    <name evidence="2" type="ORF">J0X19_04105</name>
</gene>
<accession>A0A939ESS8</accession>
<keyword evidence="3" id="KW-1185">Reference proteome</keyword>
<reference evidence="2" key="1">
    <citation type="submission" date="2021-03" db="EMBL/GenBank/DDBJ databases">
        <authorList>
            <person name="Kim M.K."/>
        </authorList>
    </citation>
    <scope>NUCLEOTIDE SEQUENCE</scope>
    <source>
        <strain evidence="2">BT186</strain>
    </source>
</reference>
<keyword evidence="1" id="KW-0732">Signal</keyword>
<sequence>MRYSVLPARLAHRSFLACFSALALLSSHSLLAQQTVTTIKLSPEDQNRGLNGVQKNFYFATKDEPTDDDYQNAGFFGQRLRPYLKDNSEALENLNQYRRQKWLFLGERLVFVGGVATYGAQVLSGDGNQRYFSNPQKVTLGIIGVSLLSNVFITRHTNEHFERAVNAYNAGQPAAHRTGSILQRLAPSGIGVAAPTGQPQLAFRWQIR</sequence>
<evidence type="ECO:0000256" key="1">
    <source>
        <dbReference type="SAM" id="SignalP"/>
    </source>
</evidence>
<feature type="signal peptide" evidence="1">
    <location>
        <begin position="1"/>
        <end position="32"/>
    </location>
</feature>
<feature type="chain" id="PRO_5037887595" description="DUF5683 domain-containing protein" evidence="1">
    <location>
        <begin position="33"/>
        <end position="208"/>
    </location>
</feature>
<dbReference type="Proteomes" id="UP000664144">
    <property type="component" value="Unassembled WGS sequence"/>
</dbReference>
<evidence type="ECO:0000313" key="2">
    <source>
        <dbReference type="EMBL" id="MBO0357119.1"/>
    </source>
</evidence>
<name>A0A939ESS8_9BACT</name>
<evidence type="ECO:0000313" key="3">
    <source>
        <dbReference type="Proteomes" id="UP000664144"/>
    </source>
</evidence>
<dbReference type="RefSeq" id="WP_206981539.1">
    <property type="nucleotide sequence ID" value="NZ_JAFLQZ010000002.1"/>
</dbReference>
<dbReference type="AlphaFoldDB" id="A0A939ESS8"/>